<keyword evidence="2" id="KW-0804">Transcription</keyword>
<dbReference type="InterPro" id="IPR006110">
    <property type="entry name" value="Pol_omega/Rpo6/RPB6"/>
</dbReference>
<feature type="compositionally biased region" description="Basic and acidic residues" evidence="3">
    <location>
        <begin position="155"/>
        <end position="169"/>
    </location>
</feature>
<dbReference type="Pfam" id="PF01192">
    <property type="entry name" value="RNA_pol_Rpb6"/>
    <property type="match status" value="1"/>
</dbReference>
<dbReference type="PROSITE" id="PS01111">
    <property type="entry name" value="RNA_POL_K_14KD"/>
    <property type="match status" value="1"/>
</dbReference>
<sequence>MNSGYESADSSDYSDSEENMLFRLLNEEKMLQKQIEKQELKGTYVSEKDRRTSPYLTKYEKTRIIGTRAEQIKYGSPLCYGHSCEYDPYKIAEYELQLRKIPFIVKRQINPIKKIELWKLSELSFDRISFDTPIEVSEINYKDFKRDHIKEVRKNREKSENKLMLKEEPLSGSRTDTEYNWVKSE</sequence>
<dbReference type="SUPFAM" id="SSF63562">
    <property type="entry name" value="RPB6/omega subunit-like"/>
    <property type="match status" value="1"/>
</dbReference>
<organism evidence="4 5">
    <name type="scientific">Euplotes crassus</name>
    <dbReference type="NCBI Taxonomy" id="5936"/>
    <lineage>
        <taxon>Eukaryota</taxon>
        <taxon>Sar</taxon>
        <taxon>Alveolata</taxon>
        <taxon>Ciliophora</taxon>
        <taxon>Intramacronucleata</taxon>
        <taxon>Spirotrichea</taxon>
        <taxon>Hypotrichia</taxon>
        <taxon>Euplotida</taxon>
        <taxon>Euplotidae</taxon>
        <taxon>Moneuplotes</taxon>
    </lineage>
</organism>
<dbReference type="GO" id="GO:0006366">
    <property type="term" value="P:transcription by RNA polymerase II"/>
    <property type="evidence" value="ECO:0007669"/>
    <property type="project" value="TreeGrafter"/>
</dbReference>
<dbReference type="GO" id="GO:0005666">
    <property type="term" value="C:RNA polymerase III complex"/>
    <property type="evidence" value="ECO:0007669"/>
    <property type="project" value="TreeGrafter"/>
</dbReference>
<dbReference type="EMBL" id="CAMPGE010021754">
    <property type="protein sequence ID" value="CAI2379877.1"/>
    <property type="molecule type" value="Genomic_DNA"/>
</dbReference>
<evidence type="ECO:0000256" key="1">
    <source>
        <dbReference type="ARBA" id="ARBA00022478"/>
    </source>
</evidence>
<dbReference type="GO" id="GO:0006360">
    <property type="term" value="P:transcription by RNA polymerase I"/>
    <property type="evidence" value="ECO:0007669"/>
    <property type="project" value="TreeGrafter"/>
</dbReference>
<dbReference type="GO" id="GO:0003899">
    <property type="term" value="F:DNA-directed RNA polymerase activity"/>
    <property type="evidence" value="ECO:0007669"/>
    <property type="project" value="InterPro"/>
</dbReference>
<gene>
    <name evidence="4" type="ORF">ECRASSUSDP1_LOCUS21297</name>
</gene>
<dbReference type="InterPro" id="IPR036161">
    <property type="entry name" value="RPB6/omega-like_sf"/>
</dbReference>
<evidence type="ECO:0000256" key="2">
    <source>
        <dbReference type="ARBA" id="ARBA00023163"/>
    </source>
</evidence>
<dbReference type="GO" id="GO:0003677">
    <property type="term" value="F:DNA binding"/>
    <property type="evidence" value="ECO:0007669"/>
    <property type="project" value="InterPro"/>
</dbReference>
<feature type="region of interest" description="Disordered" evidence="3">
    <location>
        <begin position="155"/>
        <end position="185"/>
    </location>
</feature>
<dbReference type="GO" id="GO:0005736">
    <property type="term" value="C:RNA polymerase I complex"/>
    <property type="evidence" value="ECO:0007669"/>
    <property type="project" value="TreeGrafter"/>
</dbReference>
<dbReference type="PANTHER" id="PTHR47227">
    <property type="entry name" value="DNA-DIRECTED RNA POLYMERASE SUBUNIT K"/>
    <property type="match status" value="1"/>
</dbReference>
<dbReference type="Proteomes" id="UP001295684">
    <property type="component" value="Unassembled WGS sequence"/>
</dbReference>
<comment type="caution">
    <text evidence="4">The sequence shown here is derived from an EMBL/GenBank/DDBJ whole genome shotgun (WGS) entry which is preliminary data.</text>
</comment>
<keyword evidence="1" id="KW-0240">DNA-directed RNA polymerase</keyword>
<evidence type="ECO:0000256" key="3">
    <source>
        <dbReference type="SAM" id="MobiDB-lite"/>
    </source>
</evidence>
<dbReference type="GO" id="GO:0042797">
    <property type="term" value="P:tRNA transcription by RNA polymerase III"/>
    <property type="evidence" value="ECO:0007669"/>
    <property type="project" value="TreeGrafter"/>
</dbReference>
<accession>A0AAD1XX59</accession>
<name>A0AAD1XX59_EUPCR</name>
<keyword evidence="5" id="KW-1185">Reference proteome</keyword>
<evidence type="ECO:0000313" key="4">
    <source>
        <dbReference type="EMBL" id="CAI2379877.1"/>
    </source>
</evidence>
<dbReference type="InterPro" id="IPR020708">
    <property type="entry name" value="DNA-dir_RNA_polK_14-18kDa_CS"/>
</dbReference>
<evidence type="ECO:0000313" key="5">
    <source>
        <dbReference type="Proteomes" id="UP001295684"/>
    </source>
</evidence>
<dbReference type="PANTHER" id="PTHR47227:SF5">
    <property type="entry name" value="DNA-DIRECTED RNA POLYMERASES I, II, AND III SUBUNIT RPABC2"/>
    <property type="match status" value="1"/>
</dbReference>
<protein>
    <submittedName>
        <fullName evidence="4">Uncharacterized protein</fullName>
    </submittedName>
</protein>
<reference evidence="4" key="1">
    <citation type="submission" date="2023-07" db="EMBL/GenBank/DDBJ databases">
        <authorList>
            <consortium name="AG Swart"/>
            <person name="Singh M."/>
            <person name="Singh A."/>
            <person name="Seah K."/>
            <person name="Emmerich C."/>
        </authorList>
    </citation>
    <scope>NUCLEOTIDE SEQUENCE</scope>
    <source>
        <strain evidence="4">DP1</strain>
    </source>
</reference>
<dbReference type="Gene3D" id="3.90.940.10">
    <property type="match status" value="1"/>
</dbReference>
<dbReference type="GO" id="GO:0005665">
    <property type="term" value="C:RNA polymerase II, core complex"/>
    <property type="evidence" value="ECO:0007669"/>
    <property type="project" value="TreeGrafter"/>
</dbReference>
<dbReference type="AlphaFoldDB" id="A0AAD1XX59"/>
<proteinExistence type="predicted"/>